<gene>
    <name evidence="1" type="ORF">G9C98_002700</name>
</gene>
<protein>
    <submittedName>
        <fullName evidence="1">Uncharacterized protein</fullName>
    </submittedName>
</protein>
<sequence>MRTRVRGLVDKKKRATTKTMNLKHKVDHSTHATPEKGVHGTKMIRDTIYIVGSYICIRQIKLEISRAARVQGIYLYHGLDFLMLGESTRVRELKIQSGRSLYNLLKHQGVEFPPIEDRWRGKWEVTNLYRGSRNL</sequence>
<dbReference type="AlphaFoldDB" id="A0A8J5RIJ2"/>
<organism evidence="1 2">
    <name type="scientific">Cotesia typhae</name>
    <dbReference type="NCBI Taxonomy" id="2053667"/>
    <lineage>
        <taxon>Eukaryota</taxon>
        <taxon>Metazoa</taxon>
        <taxon>Ecdysozoa</taxon>
        <taxon>Arthropoda</taxon>
        <taxon>Hexapoda</taxon>
        <taxon>Insecta</taxon>
        <taxon>Pterygota</taxon>
        <taxon>Neoptera</taxon>
        <taxon>Endopterygota</taxon>
        <taxon>Hymenoptera</taxon>
        <taxon>Apocrita</taxon>
        <taxon>Ichneumonoidea</taxon>
        <taxon>Braconidae</taxon>
        <taxon>Microgastrinae</taxon>
        <taxon>Cotesia</taxon>
    </lineage>
</organism>
<reference evidence="1" key="1">
    <citation type="submission" date="2020-03" db="EMBL/GenBank/DDBJ databases">
        <authorList>
            <person name="Chebbi M.A."/>
            <person name="Drezen J.M."/>
        </authorList>
    </citation>
    <scope>NUCLEOTIDE SEQUENCE</scope>
    <source>
        <tissue evidence="1">Whole body</tissue>
    </source>
</reference>
<reference evidence="1" key="2">
    <citation type="submission" date="2021-04" db="EMBL/GenBank/DDBJ databases">
        <title>Genome-wide patterns of bracovirus chromosomal integration into multiple host tissues during parasitism.</title>
        <authorList>
            <person name="Chebbi M.A.C."/>
        </authorList>
    </citation>
    <scope>NUCLEOTIDE SEQUENCE</scope>
    <source>
        <tissue evidence="1">Whole body</tissue>
    </source>
</reference>
<comment type="caution">
    <text evidence="1">The sequence shown here is derived from an EMBL/GenBank/DDBJ whole genome shotgun (WGS) entry which is preliminary data.</text>
</comment>
<accession>A0A8J5RIJ2</accession>
<name>A0A8J5RIJ2_9HYME</name>
<proteinExistence type="predicted"/>
<evidence type="ECO:0000313" key="2">
    <source>
        <dbReference type="Proteomes" id="UP000729913"/>
    </source>
</evidence>
<evidence type="ECO:0000313" key="1">
    <source>
        <dbReference type="EMBL" id="KAG8040704.1"/>
    </source>
</evidence>
<dbReference type="EMBL" id="JAAOIC020000020">
    <property type="protein sequence ID" value="KAG8040704.1"/>
    <property type="molecule type" value="Genomic_DNA"/>
</dbReference>
<keyword evidence="2" id="KW-1185">Reference proteome</keyword>
<dbReference type="OrthoDB" id="10541163at2759"/>
<dbReference type="Proteomes" id="UP000729913">
    <property type="component" value="Unassembled WGS sequence"/>
</dbReference>